<dbReference type="GeneID" id="17308247"/>
<dbReference type="OrthoDB" id="26525at2759"/>
<dbReference type="PaxDb" id="55529-EKX51563"/>
<dbReference type="PANTHER" id="PTHR23048:SF0">
    <property type="entry name" value="CALMODULIN LIKE 3"/>
    <property type="match status" value="1"/>
</dbReference>
<dbReference type="FunFam" id="1.10.238.10:FF:000001">
    <property type="entry name" value="Calmodulin 1"/>
    <property type="match status" value="1"/>
</dbReference>
<reference evidence="4" key="3">
    <citation type="submission" date="2016-03" db="UniProtKB">
        <authorList>
            <consortium name="EnsemblProtists"/>
        </authorList>
    </citation>
    <scope>IDENTIFICATION</scope>
</reference>
<evidence type="ECO:0000313" key="5">
    <source>
        <dbReference type="Proteomes" id="UP000011087"/>
    </source>
</evidence>
<dbReference type="SUPFAM" id="SSF47473">
    <property type="entry name" value="EF-hand"/>
    <property type="match status" value="1"/>
</dbReference>
<name>L1JTZ7_GUITC</name>
<dbReference type="GO" id="GO:0016460">
    <property type="term" value="C:myosin II complex"/>
    <property type="evidence" value="ECO:0007669"/>
    <property type="project" value="TreeGrafter"/>
</dbReference>
<dbReference type="InterPro" id="IPR011992">
    <property type="entry name" value="EF-hand-dom_pair"/>
</dbReference>
<dbReference type="PANTHER" id="PTHR23048">
    <property type="entry name" value="MYOSIN LIGHT CHAIN 1, 3"/>
    <property type="match status" value="1"/>
</dbReference>
<dbReference type="HOGENOM" id="CLU_1520638_0_0_1"/>
<evidence type="ECO:0000313" key="4">
    <source>
        <dbReference type="EnsemblProtists" id="EKX51563"/>
    </source>
</evidence>
<accession>L1JTZ7</accession>
<reference evidence="5" key="2">
    <citation type="submission" date="2012-11" db="EMBL/GenBank/DDBJ databases">
        <authorList>
            <person name="Kuo A."/>
            <person name="Curtis B.A."/>
            <person name="Tanifuji G."/>
            <person name="Burki F."/>
            <person name="Gruber A."/>
            <person name="Irimia M."/>
            <person name="Maruyama S."/>
            <person name="Arias M.C."/>
            <person name="Ball S.G."/>
            <person name="Gile G.H."/>
            <person name="Hirakawa Y."/>
            <person name="Hopkins J.F."/>
            <person name="Rensing S.A."/>
            <person name="Schmutz J."/>
            <person name="Symeonidi A."/>
            <person name="Elias M."/>
            <person name="Eveleigh R.J."/>
            <person name="Herman E.K."/>
            <person name="Klute M.J."/>
            <person name="Nakayama T."/>
            <person name="Obornik M."/>
            <person name="Reyes-Prieto A."/>
            <person name="Armbrust E.V."/>
            <person name="Aves S.J."/>
            <person name="Beiko R.G."/>
            <person name="Coutinho P."/>
            <person name="Dacks J.B."/>
            <person name="Durnford D.G."/>
            <person name="Fast N.M."/>
            <person name="Green B.R."/>
            <person name="Grisdale C."/>
            <person name="Hempe F."/>
            <person name="Henrissat B."/>
            <person name="Hoppner M.P."/>
            <person name="Ishida K.-I."/>
            <person name="Kim E."/>
            <person name="Koreny L."/>
            <person name="Kroth P.G."/>
            <person name="Liu Y."/>
            <person name="Malik S.-B."/>
            <person name="Maier U.G."/>
            <person name="McRose D."/>
            <person name="Mock T."/>
            <person name="Neilson J.A."/>
            <person name="Onodera N.T."/>
            <person name="Poole A.M."/>
            <person name="Pritham E.J."/>
            <person name="Richards T.A."/>
            <person name="Rocap G."/>
            <person name="Roy S.W."/>
            <person name="Sarai C."/>
            <person name="Schaack S."/>
            <person name="Shirato S."/>
            <person name="Slamovits C.H."/>
            <person name="Spencer D.F."/>
            <person name="Suzuki S."/>
            <person name="Worden A.Z."/>
            <person name="Zauner S."/>
            <person name="Barry K."/>
            <person name="Bell C."/>
            <person name="Bharti A.K."/>
            <person name="Crow J.A."/>
            <person name="Grimwood J."/>
            <person name="Kramer R."/>
            <person name="Lindquist E."/>
            <person name="Lucas S."/>
            <person name="Salamov A."/>
            <person name="McFadden G.I."/>
            <person name="Lane C.E."/>
            <person name="Keeling P.J."/>
            <person name="Gray M.W."/>
            <person name="Grigoriev I.V."/>
            <person name="Archibald J.M."/>
        </authorList>
    </citation>
    <scope>NUCLEOTIDE SEQUENCE</scope>
    <source>
        <strain evidence="5">CCMP2712</strain>
    </source>
</reference>
<evidence type="ECO:0000256" key="1">
    <source>
        <dbReference type="ARBA" id="ARBA00022737"/>
    </source>
</evidence>
<dbReference type="EMBL" id="JH992975">
    <property type="protein sequence ID" value="EKX51563.1"/>
    <property type="molecule type" value="Genomic_DNA"/>
</dbReference>
<dbReference type="Proteomes" id="UP000011087">
    <property type="component" value="Unassembled WGS sequence"/>
</dbReference>
<protein>
    <recommendedName>
        <fullName evidence="2">EF-hand domain-containing protein</fullName>
    </recommendedName>
</protein>
<dbReference type="EnsemblProtists" id="EKX51563">
    <property type="protein sequence ID" value="EKX51563"/>
    <property type="gene ID" value="GUITHDRAFT_134471"/>
</dbReference>
<dbReference type="AlphaFoldDB" id="L1JTZ7"/>
<dbReference type="GO" id="GO:0005509">
    <property type="term" value="F:calcium ion binding"/>
    <property type="evidence" value="ECO:0007669"/>
    <property type="project" value="InterPro"/>
</dbReference>
<reference evidence="3 5" key="1">
    <citation type="journal article" date="2012" name="Nature">
        <title>Algal genomes reveal evolutionary mosaicism and the fate of nucleomorphs.</title>
        <authorList>
            <consortium name="DOE Joint Genome Institute"/>
            <person name="Curtis B.A."/>
            <person name="Tanifuji G."/>
            <person name="Burki F."/>
            <person name="Gruber A."/>
            <person name="Irimia M."/>
            <person name="Maruyama S."/>
            <person name="Arias M.C."/>
            <person name="Ball S.G."/>
            <person name="Gile G.H."/>
            <person name="Hirakawa Y."/>
            <person name="Hopkins J.F."/>
            <person name="Kuo A."/>
            <person name="Rensing S.A."/>
            <person name="Schmutz J."/>
            <person name="Symeonidi A."/>
            <person name="Elias M."/>
            <person name="Eveleigh R.J."/>
            <person name="Herman E.K."/>
            <person name="Klute M.J."/>
            <person name="Nakayama T."/>
            <person name="Obornik M."/>
            <person name="Reyes-Prieto A."/>
            <person name="Armbrust E.V."/>
            <person name="Aves S.J."/>
            <person name="Beiko R.G."/>
            <person name="Coutinho P."/>
            <person name="Dacks J.B."/>
            <person name="Durnford D.G."/>
            <person name="Fast N.M."/>
            <person name="Green B.R."/>
            <person name="Grisdale C.J."/>
            <person name="Hempel F."/>
            <person name="Henrissat B."/>
            <person name="Hoppner M.P."/>
            <person name="Ishida K."/>
            <person name="Kim E."/>
            <person name="Koreny L."/>
            <person name="Kroth P.G."/>
            <person name="Liu Y."/>
            <person name="Malik S.B."/>
            <person name="Maier U.G."/>
            <person name="McRose D."/>
            <person name="Mock T."/>
            <person name="Neilson J.A."/>
            <person name="Onodera N.T."/>
            <person name="Poole A.M."/>
            <person name="Pritham E.J."/>
            <person name="Richards T.A."/>
            <person name="Rocap G."/>
            <person name="Roy S.W."/>
            <person name="Sarai C."/>
            <person name="Schaack S."/>
            <person name="Shirato S."/>
            <person name="Slamovits C.H."/>
            <person name="Spencer D.F."/>
            <person name="Suzuki S."/>
            <person name="Worden A.Z."/>
            <person name="Zauner S."/>
            <person name="Barry K."/>
            <person name="Bell C."/>
            <person name="Bharti A.K."/>
            <person name="Crow J.A."/>
            <person name="Grimwood J."/>
            <person name="Kramer R."/>
            <person name="Lindquist E."/>
            <person name="Lucas S."/>
            <person name="Salamov A."/>
            <person name="McFadden G.I."/>
            <person name="Lane C.E."/>
            <person name="Keeling P.J."/>
            <person name="Gray M.W."/>
            <person name="Grigoriev I.V."/>
            <person name="Archibald J.M."/>
        </authorList>
    </citation>
    <scope>NUCLEOTIDE SEQUENCE</scope>
    <source>
        <strain evidence="3 5">CCMP2712</strain>
    </source>
</reference>
<dbReference type="KEGG" id="gtt:GUITHDRAFT_134471"/>
<dbReference type="eggNOG" id="KOG0027">
    <property type="taxonomic scope" value="Eukaryota"/>
</dbReference>
<keyword evidence="5" id="KW-1185">Reference proteome</keyword>
<dbReference type="InterPro" id="IPR002048">
    <property type="entry name" value="EF_hand_dom"/>
</dbReference>
<evidence type="ECO:0000313" key="3">
    <source>
        <dbReference type="EMBL" id="EKX51563.1"/>
    </source>
</evidence>
<gene>
    <name evidence="3" type="ORF">GUITHDRAFT_134471</name>
</gene>
<feature type="domain" description="EF-hand" evidence="2">
    <location>
        <begin position="106"/>
        <end position="133"/>
    </location>
</feature>
<keyword evidence="1" id="KW-0677">Repeat</keyword>
<organism evidence="3">
    <name type="scientific">Guillardia theta (strain CCMP2712)</name>
    <name type="common">Cryptophyte</name>
    <dbReference type="NCBI Taxonomy" id="905079"/>
    <lineage>
        <taxon>Eukaryota</taxon>
        <taxon>Cryptophyceae</taxon>
        <taxon>Pyrenomonadales</taxon>
        <taxon>Geminigeraceae</taxon>
        <taxon>Guillardia</taxon>
    </lineage>
</organism>
<dbReference type="InterPro" id="IPR050230">
    <property type="entry name" value="CALM/Myosin/TropC-like"/>
</dbReference>
<dbReference type="RefSeq" id="XP_005838543.1">
    <property type="nucleotide sequence ID" value="XM_005838486.1"/>
</dbReference>
<dbReference type="PROSITE" id="PS50222">
    <property type="entry name" value="EF_HAND_2"/>
    <property type="match status" value="1"/>
</dbReference>
<proteinExistence type="predicted"/>
<dbReference type="STRING" id="905079.L1JTZ7"/>
<dbReference type="Gene3D" id="1.10.238.10">
    <property type="entry name" value="EF-hand"/>
    <property type="match status" value="1"/>
</dbReference>
<evidence type="ECO:0000259" key="2">
    <source>
        <dbReference type="PROSITE" id="PS50222"/>
    </source>
</evidence>
<sequence length="177" mass="19541">MAEADAAAKTAVELPMELVEENFKAFYNKKLGEGVISSEDVGMFLRSVNCNPSTKDIQQVCQVCDPNGEGVVRLAPMVPLLAKLLAKPISENQIRVGLQKLLTESDAFSVFDKQGKGLSVDEMRKILSSYGDKLPPEEVDEFLALMEDKCCLEQEGQKTKYISPELFSVLVLPKQEP</sequence>